<reference evidence="3" key="2">
    <citation type="submission" date="2020-09" db="EMBL/GenBank/DDBJ databases">
        <title>Reference genome assembly for Australian Ascochyta lentis isolate Al4.</title>
        <authorList>
            <person name="Lee R.C."/>
            <person name="Farfan-Caceres L.M."/>
            <person name="Debler J.W."/>
            <person name="Williams A.H."/>
            <person name="Henares B.M."/>
        </authorList>
    </citation>
    <scope>NUCLEOTIDE SEQUENCE</scope>
    <source>
        <strain evidence="3">Al4</strain>
    </source>
</reference>
<protein>
    <submittedName>
        <fullName evidence="3">Uncharacterized protein</fullName>
    </submittedName>
</protein>
<name>A0A8H7J5X2_9PLEO</name>
<comment type="caution">
    <text evidence="3">The sequence shown here is derived from an EMBL/GenBank/DDBJ whole genome shotgun (WGS) entry which is preliminary data.</text>
</comment>
<feature type="transmembrane region" description="Helical" evidence="2">
    <location>
        <begin position="65"/>
        <end position="82"/>
    </location>
</feature>
<evidence type="ECO:0000256" key="1">
    <source>
        <dbReference type="SAM" id="MobiDB-lite"/>
    </source>
</evidence>
<dbReference type="AlphaFoldDB" id="A0A8H7J5X2"/>
<organism evidence="3 4">
    <name type="scientific">Ascochyta lentis</name>
    <dbReference type="NCBI Taxonomy" id="205686"/>
    <lineage>
        <taxon>Eukaryota</taxon>
        <taxon>Fungi</taxon>
        <taxon>Dikarya</taxon>
        <taxon>Ascomycota</taxon>
        <taxon>Pezizomycotina</taxon>
        <taxon>Dothideomycetes</taxon>
        <taxon>Pleosporomycetidae</taxon>
        <taxon>Pleosporales</taxon>
        <taxon>Pleosporineae</taxon>
        <taxon>Didymellaceae</taxon>
        <taxon>Ascochyta</taxon>
    </lineage>
</organism>
<feature type="region of interest" description="Disordered" evidence="1">
    <location>
        <begin position="170"/>
        <end position="190"/>
    </location>
</feature>
<dbReference type="OrthoDB" id="3795156at2759"/>
<dbReference type="Proteomes" id="UP000651452">
    <property type="component" value="Unassembled WGS sequence"/>
</dbReference>
<keyword evidence="4" id="KW-1185">Reference proteome</keyword>
<proteinExistence type="predicted"/>
<evidence type="ECO:0000313" key="3">
    <source>
        <dbReference type="EMBL" id="KAF9697205.1"/>
    </source>
</evidence>
<dbReference type="EMBL" id="RZGK01000008">
    <property type="protein sequence ID" value="KAF9697205.1"/>
    <property type="molecule type" value="Genomic_DNA"/>
</dbReference>
<accession>A0A8H7J5X2</accession>
<evidence type="ECO:0000256" key="2">
    <source>
        <dbReference type="SAM" id="Phobius"/>
    </source>
</evidence>
<keyword evidence="2" id="KW-0472">Membrane</keyword>
<keyword evidence="2" id="KW-0812">Transmembrane</keyword>
<gene>
    <name evidence="3" type="ORF">EKO04_004809</name>
</gene>
<feature type="region of interest" description="Disordered" evidence="1">
    <location>
        <begin position="127"/>
        <end position="156"/>
    </location>
</feature>
<reference evidence="3" key="1">
    <citation type="submission" date="2018-12" db="EMBL/GenBank/DDBJ databases">
        <authorList>
            <person name="Syme R.A."/>
            <person name="Farfan-Caceres L."/>
            <person name="Lichtenzveig J."/>
        </authorList>
    </citation>
    <scope>NUCLEOTIDE SEQUENCE</scope>
    <source>
        <strain evidence="3">Al4</strain>
    </source>
</reference>
<evidence type="ECO:0000313" key="4">
    <source>
        <dbReference type="Proteomes" id="UP000651452"/>
    </source>
</evidence>
<feature type="compositionally biased region" description="Polar residues" evidence="1">
    <location>
        <begin position="131"/>
        <end position="148"/>
    </location>
</feature>
<keyword evidence="2" id="KW-1133">Transmembrane helix</keyword>
<feature type="transmembrane region" description="Helical" evidence="2">
    <location>
        <begin position="21"/>
        <end position="45"/>
    </location>
</feature>
<sequence length="366" mass="41537">MKPALSTLCIDSNDKEVDKAFVLTQLLSGTCLPIMTAFLTVGVLLSFYKEQEPLTTHWLPDASQALTHLVIASVLVSSTFLYRRLKKRTSPSQSPLCLAQTDFKRHANTMTQLTPILSRKRIFPDAGSGTRVCNTQPTKRQRSISKNALPTPPASAKGTATMALKLIIPQEEPGQEQQKKASRHRADAERWKPKLQRPFPRKTEIKQAYALKLMRQYPNTPGEIETNFFKPKIERSPRVSRLLQQFPLVDTNQPVRSKEARLPNSCTPIDLAKPLSSRLEELIEARNMHTGLQANIHITESEHAQRLAWQAFSRTEQDRIDRGREAMMESGLPTDDLEREYFGQWNTLPDWKKSNTGRFAREHGAS</sequence>